<dbReference type="InterPro" id="IPR008930">
    <property type="entry name" value="Terpenoid_cyclase/PrenylTrfase"/>
</dbReference>
<dbReference type="OrthoDB" id="179940at2"/>
<reference evidence="3" key="1">
    <citation type="submission" date="2019-08" db="EMBL/GenBank/DDBJ databases">
        <title>Limnoglobus roseus gen. nov., sp. nov., a novel freshwater planctomycete with a giant genome from the family Gemmataceae.</title>
        <authorList>
            <person name="Kulichevskaya I.S."/>
            <person name="Naumoff D.G."/>
            <person name="Miroshnikov K."/>
            <person name="Ivanova A."/>
            <person name="Philippov D.A."/>
            <person name="Hakobyan A."/>
            <person name="Rijpstra I.C."/>
            <person name="Sinninghe Damste J.S."/>
            <person name="Liesack W."/>
            <person name="Dedysh S.N."/>
        </authorList>
    </citation>
    <scope>NUCLEOTIDE SEQUENCE [LARGE SCALE GENOMIC DNA]</scope>
    <source>
        <strain evidence="3">PX52</strain>
    </source>
</reference>
<protein>
    <recommendedName>
        <fullName evidence="1">Squalene cyclase C-terminal domain-containing protein</fullName>
    </recommendedName>
</protein>
<dbReference type="SUPFAM" id="SSF48239">
    <property type="entry name" value="Terpenoid cyclases/Protein prenyltransferases"/>
    <property type="match status" value="1"/>
</dbReference>
<dbReference type="Gene3D" id="1.50.10.20">
    <property type="match status" value="2"/>
</dbReference>
<dbReference type="AlphaFoldDB" id="A0A5C1AJP3"/>
<evidence type="ECO:0000313" key="2">
    <source>
        <dbReference type="EMBL" id="QEL18226.1"/>
    </source>
</evidence>
<evidence type="ECO:0000259" key="1">
    <source>
        <dbReference type="Pfam" id="PF13243"/>
    </source>
</evidence>
<dbReference type="CDD" id="cd00688">
    <property type="entry name" value="ISOPREN_C2_like"/>
    <property type="match status" value="1"/>
</dbReference>
<dbReference type="KEGG" id="lrs:PX52LOC_05242"/>
<dbReference type="InterPro" id="IPR032696">
    <property type="entry name" value="SQ_cyclase_C"/>
</dbReference>
<name>A0A5C1AJP3_9BACT</name>
<organism evidence="2 3">
    <name type="scientific">Limnoglobus roseus</name>
    <dbReference type="NCBI Taxonomy" id="2598579"/>
    <lineage>
        <taxon>Bacteria</taxon>
        <taxon>Pseudomonadati</taxon>
        <taxon>Planctomycetota</taxon>
        <taxon>Planctomycetia</taxon>
        <taxon>Gemmatales</taxon>
        <taxon>Gemmataceae</taxon>
        <taxon>Limnoglobus</taxon>
    </lineage>
</organism>
<dbReference type="EMBL" id="CP042425">
    <property type="protein sequence ID" value="QEL18226.1"/>
    <property type="molecule type" value="Genomic_DNA"/>
</dbReference>
<proteinExistence type="predicted"/>
<gene>
    <name evidence="2" type="ORF">PX52LOC_05242</name>
</gene>
<dbReference type="Pfam" id="PF13243">
    <property type="entry name" value="SQHop_cyclase_C"/>
    <property type="match status" value="1"/>
</dbReference>
<sequence length="375" mass="40840">MPSFLVPRRTFLFTFAAILSWRPRLDAAVDTKEWQGVLDKAYAYLKKAQKPDGNFAPPQVGEPGITGLAVAALIRNGKPATDEVVAKGLQYLEKAVKGDGGVYNRGLANYTTSLAVMAFKEANTDKKYDAVIAAATKFLRTLQYGDGADVDDKDTKFGGAGYDKKGTRGGADLSNTHFFIEALVAGGADKDDPAIKRAVTFLSRSQNLPSESNDLDYAKKVDDENKGGFIYNIAQANDPKSPKRTAAGGLRSEGGMTYAGLKSFLYAGVSKDDPRVKAAVAWIRKHYTLTENPGMGSTGLFYYYHVFAKAMDALGEENFADAKGVKHDWRSELFTTLKGKQKDDGSWANENKDFLENLPELATPFALLALSYCKK</sequence>
<keyword evidence="3" id="KW-1185">Reference proteome</keyword>
<feature type="domain" description="Squalene cyclase C-terminal" evidence="1">
    <location>
        <begin position="65"/>
        <end position="212"/>
    </location>
</feature>
<accession>A0A5C1AJP3</accession>
<dbReference type="Proteomes" id="UP000324974">
    <property type="component" value="Chromosome"/>
</dbReference>
<evidence type="ECO:0000313" key="3">
    <source>
        <dbReference type="Proteomes" id="UP000324974"/>
    </source>
</evidence>
<dbReference type="RefSeq" id="WP_149112750.1">
    <property type="nucleotide sequence ID" value="NZ_CP042425.1"/>
</dbReference>